<dbReference type="AlphaFoldDB" id="A0ABD0UH37"/>
<dbReference type="Proteomes" id="UP001552299">
    <property type="component" value="Unassembled WGS sequence"/>
</dbReference>
<dbReference type="InterPro" id="IPR026960">
    <property type="entry name" value="RVT-Znf"/>
</dbReference>
<proteinExistence type="predicted"/>
<evidence type="ECO:0000259" key="3">
    <source>
        <dbReference type="Pfam" id="PF13966"/>
    </source>
</evidence>
<accession>A0ABD0UH37</accession>
<feature type="transmembrane region" description="Helical" evidence="2">
    <location>
        <begin position="310"/>
        <end position="331"/>
    </location>
</feature>
<evidence type="ECO:0000256" key="2">
    <source>
        <dbReference type="SAM" id="Phobius"/>
    </source>
</evidence>
<evidence type="ECO:0000313" key="4">
    <source>
        <dbReference type="EMBL" id="KAL0911904.1"/>
    </source>
</evidence>
<evidence type="ECO:0000256" key="1">
    <source>
        <dbReference type="SAM" id="MobiDB-lite"/>
    </source>
</evidence>
<sequence>MNLNYILINKNKKGTDGDGRATRHAAIRPSQIADGDKAPRLSTRWLLACSQVDQNVDQNESLTDQTAEPSLERHSDPEQQIYNAWSLQTPGIVRLHCPLATRTTLPPAENRSSSGREPLFLRQRTASSFFTTPRWFQRLGWSIGSNGPIRPLKGIWETMVDLVNQVDPGSEIRFNRFDLIFKVFWGWLEALEKALRSTIFNGVGFKARKPHYSCYTWLALNGGLKTADELIKRNIGVNSLCSLCFTFNETAPHLLFECDYAFAILKTLIPSLGDFLLGHGWIFLGSKLLCGILCWLGRSAPAPVGLPYPWMVFYGNGVGSGLIWTMMLLPLA</sequence>
<keyword evidence="2" id="KW-0472">Membrane</keyword>
<dbReference type="EMBL" id="JANQDX010000014">
    <property type="protein sequence ID" value="KAL0911904.1"/>
    <property type="molecule type" value="Genomic_DNA"/>
</dbReference>
<keyword evidence="2" id="KW-1133">Transmembrane helix</keyword>
<keyword evidence="5" id="KW-1185">Reference proteome</keyword>
<organism evidence="4 5">
    <name type="scientific">Dendrobium thyrsiflorum</name>
    <name type="common">Pinecone-like raceme dendrobium</name>
    <name type="synonym">Orchid</name>
    <dbReference type="NCBI Taxonomy" id="117978"/>
    <lineage>
        <taxon>Eukaryota</taxon>
        <taxon>Viridiplantae</taxon>
        <taxon>Streptophyta</taxon>
        <taxon>Embryophyta</taxon>
        <taxon>Tracheophyta</taxon>
        <taxon>Spermatophyta</taxon>
        <taxon>Magnoliopsida</taxon>
        <taxon>Liliopsida</taxon>
        <taxon>Asparagales</taxon>
        <taxon>Orchidaceae</taxon>
        <taxon>Epidendroideae</taxon>
        <taxon>Malaxideae</taxon>
        <taxon>Dendrobiinae</taxon>
        <taxon>Dendrobium</taxon>
    </lineage>
</organism>
<feature type="compositionally biased region" description="Polar residues" evidence="1">
    <location>
        <begin position="57"/>
        <end position="68"/>
    </location>
</feature>
<evidence type="ECO:0000313" key="5">
    <source>
        <dbReference type="Proteomes" id="UP001552299"/>
    </source>
</evidence>
<feature type="transmembrane region" description="Helical" evidence="2">
    <location>
        <begin position="275"/>
        <end position="298"/>
    </location>
</feature>
<protein>
    <recommendedName>
        <fullName evidence="3">Reverse transcriptase zinc-binding domain-containing protein</fullName>
    </recommendedName>
</protein>
<gene>
    <name evidence="4" type="ORF">M5K25_017840</name>
</gene>
<feature type="domain" description="Reverse transcriptase zinc-binding" evidence="3">
    <location>
        <begin position="196"/>
        <end position="262"/>
    </location>
</feature>
<name>A0ABD0UH37_DENTH</name>
<dbReference type="Pfam" id="PF13966">
    <property type="entry name" value="zf-RVT"/>
    <property type="match status" value="1"/>
</dbReference>
<keyword evidence="2" id="KW-0812">Transmembrane</keyword>
<reference evidence="4 5" key="1">
    <citation type="journal article" date="2024" name="Plant Biotechnol. J.">
        <title>Dendrobium thyrsiflorum genome and its molecular insights into genes involved in important horticultural traits.</title>
        <authorList>
            <person name="Chen B."/>
            <person name="Wang J.Y."/>
            <person name="Zheng P.J."/>
            <person name="Li K.L."/>
            <person name="Liang Y.M."/>
            <person name="Chen X.F."/>
            <person name="Zhang C."/>
            <person name="Zhao X."/>
            <person name="He X."/>
            <person name="Zhang G.Q."/>
            <person name="Liu Z.J."/>
            <person name="Xu Q."/>
        </authorList>
    </citation>
    <scope>NUCLEOTIDE SEQUENCE [LARGE SCALE GENOMIC DNA]</scope>
    <source>
        <strain evidence="4">GZMU011</strain>
    </source>
</reference>
<feature type="region of interest" description="Disordered" evidence="1">
    <location>
        <begin position="57"/>
        <end position="76"/>
    </location>
</feature>
<comment type="caution">
    <text evidence="4">The sequence shown here is derived from an EMBL/GenBank/DDBJ whole genome shotgun (WGS) entry which is preliminary data.</text>
</comment>